<dbReference type="VEuPathDB" id="CryptoDB:Cvel_6623"/>
<organism evidence="1">
    <name type="scientific">Chromera velia CCMP2878</name>
    <dbReference type="NCBI Taxonomy" id="1169474"/>
    <lineage>
        <taxon>Eukaryota</taxon>
        <taxon>Sar</taxon>
        <taxon>Alveolata</taxon>
        <taxon>Colpodellida</taxon>
        <taxon>Chromeraceae</taxon>
        <taxon>Chromera</taxon>
    </lineage>
</organism>
<reference evidence="1" key="1">
    <citation type="submission" date="2014-11" db="EMBL/GenBank/DDBJ databases">
        <authorList>
            <person name="Otto D Thomas"/>
            <person name="Naeem Raeece"/>
        </authorList>
    </citation>
    <scope>NUCLEOTIDE SEQUENCE</scope>
</reference>
<dbReference type="PhylomeDB" id="A0A0G4HF45"/>
<dbReference type="EMBL" id="CDMZ01002514">
    <property type="protein sequence ID" value="CEM42701.1"/>
    <property type="molecule type" value="Genomic_DNA"/>
</dbReference>
<proteinExistence type="predicted"/>
<protein>
    <submittedName>
        <fullName evidence="1">Uncharacterized protein</fullName>
    </submittedName>
</protein>
<evidence type="ECO:0000313" key="1">
    <source>
        <dbReference type="EMBL" id="CEM42701.1"/>
    </source>
</evidence>
<sequence length="422" mass="47286">MYPCRIISAPTVGPPNTPFAPQHSPLRVNFFSGAARRFSGSVFREETSVGMKQRLSAAERMAVEHEAKRLIRCEIQGLMEEPSVPLPHSAKADMALRPIGCEDDLWLPLQLKATRGGVHQGKSVYWVFRNVGCYPDMLVICVSLEEGKVWAFSGRSLQEQQTLRITAHGKHDGEHSRCFFERHAGQFAVGRSLRHVLLSTYAEAARGSDSEGVTLQRLKYLREQVCGSVSTEEETREWLQPFFDAAGLTPVDAGCSTLPYDLLAGDIKFQLKTSAWNNWTGYGPLAFVSTRRKLSGGIRPYVVGEYDVLLVGPPRNFETLQLLRAKHIDRGGQHTDISHLLVPRFFYIFHSSDLVRQGCLALDPRHRELGQLGMSLDFIEGRAYKSGSVIQERLPFRFDLTATSLEKAASYVQNKIAMAHCY</sequence>
<dbReference type="AlphaFoldDB" id="A0A0G4HF45"/>
<gene>
    <name evidence="1" type="ORF">Cvel_6623</name>
</gene>
<name>A0A0G4HF45_9ALVE</name>
<accession>A0A0G4HF45</accession>